<evidence type="ECO:0000256" key="8">
    <source>
        <dbReference type="HAMAP-Rule" id="MF_00182"/>
    </source>
</evidence>
<sequence>MANHEEKSGLNIIFAGTPEFSARHLRVLIEYSTHNIVAVYTQPDRQSGRGKKVVPTPVKQVALEHDIPVFQPLSLKGDEEQHLLRSHNADLMVVVAYGLILPQPVLDAPRLGCINVHASILPRWRGAAPIERAIEAGDAETGITIMHMDIGLDTGDMISKVYCPIDGHETGDSLREKMIPIGQAELVRVCNDLLTGNIEGEQQEDSLSNYAPKLSKQEGLIDWSHSAQSQMNKIHAFNSSNVCYTDLNGERIKVWQVDIADGDSDQLAGTIIECSKKRVVVQCAEQALVLKQLQLPGKKAMDTASVLNSRREWFAEGNRFD</sequence>
<evidence type="ECO:0000256" key="4">
    <source>
        <dbReference type="ARBA" id="ARBA00016014"/>
    </source>
</evidence>
<dbReference type="RefSeq" id="WP_237445689.1">
    <property type="nucleotide sequence ID" value="NZ_CAKLPX010000004.1"/>
</dbReference>
<protein>
    <recommendedName>
        <fullName evidence="4 8">Methionyl-tRNA formyltransferase</fullName>
        <ecNumber evidence="3 8">2.1.2.9</ecNumber>
    </recommendedName>
</protein>
<dbReference type="Pfam" id="PF00551">
    <property type="entry name" value="Formyl_trans_N"/>
    <property type="match status" value="1"/>
</dbReference>
<evidence type="ECO:0000259" key="10">
    <source>
        <dbReference type="Pfam" id="PF02911"/>
    </source>
</evidence>
<dbReference type="GO" id="GO:0004479">
    <property type="term" value="F:methionyl-tRNA formyltransferase activity"/>
    <property type="evidence" value="ECO:0007669"/>
    <property type="project" value="UniProtKB-EC"/>
</dbReference>
<gene>
    <name evidence="8 11" type="primary">fmt</name>
    <name evidence="11" type="ORF">SIN8267_03145</name>
</gene>
<dbReference type="EMBL" id="CAKLPX010000004">
    <property type="protein sequence ID" value="CAH0993006.1"/>
    <property type="molecule type" value="Genomic_DNA"/>
</dbReference>
<proteinExistence type="inferred from homology"/>
<dbReference type="InterPro" id="IPR011034">
    <property type="entry name" value="Formyl_transferase-like_C_sf"/>
</dbReference>
<evidence type="ECO:0000256" key="5">
    <source>
        <dbReference type="ARBA" id="ARBA00022679"/>
    </source>
</evidence>
<evidence type="ECO:0000256" key="1">
    <source>
        <dbReference type="ARBA" id="ARBA00002606"/>
    </source>
</evidence>
<dbReference type="SUPFAM" id="SSF53328">
    <property type="entry name" value="Formyltransferase"/>
    <property type="match status" value="1"/>
</dbReference>
<accession>A0ABM9AIH8</accession>
<organism evidence="11 12">
    <name type="scientific">Sinobacterium norvegicum</name>
    <dbReference type="NCBI Taxonomy" id="1641715"/>
    <lineage>
        <taxon>Bacteria</taxon>
        <taxon>Pseudomonadati</taxon>
        <taxon>Pseudomonadota</taxon>
        <taxon>Gammaproteobacteria</taxon>
        <taxon>Cellvibrionales</taxon>
        <taxon>Spongiibacteraceae</taxon>
        <taxon>Sinobacterium</taxon>
    </lineage>
</organism>
<comment type="similarity">
    <text evidence="2 8">Belongs to the Fmt family.</text>
</comment>
<evidence type="ECO:0000259" key="9">
    <source>
        <dbReference type="Pfam" id="PF00551"/>
    </source>
</evidence>
<comment type="function">
    <text evidence="1 8">Attaches a formyl group to the free amino group of methionyl-tRNA(fMet). The formyl group appears to play a dual role in the initiator identity of N-formylmethionyl-tRNA by promoting its recognition by IF2 and preventing the misappropriation of this tRNA by the elongation apparatus.</text>
</comment>
<dbReference type="InterPro" id="IPR037022">
    <property type="entry name" value="Formyl_trans_C_sf"/>
</dbReference>
<dbReference type="Proteomes" id="UP000838100">
    <property type="component" value="Unassembled WGS sequence"/>
</dbReference>
<dbReference type="EC" id="2.1.2.9" evidence="3 8"/>
<evidence type="ECO:0000256" key="3">
    <source>
        <dbReference type="ARBA" id="ARBA00012261"/>
    </source>
</evidence>
<reference evidence="11" key="1">
    <citation type="submission" date="2021-12" db="EMBL/GenBank/DDBJ databases">
        <authorList>
            <person name="Rodrigo-Torres L."/>
            <person name="Arahal R. D."/>
            <person name="Lucena T."/>
        </authorList>
    </citation>
    <scope>NUCLEOTIDE SEQUENCE</scope>
    <source>
        <strain evidence="11">CECT 8267</strain>
    </source>
</reference>
<dbReference type="HAMAP" id="MF_00182">
    <property type="entry name" value="Formyl_trans"/>
    <property type="match status" value="1"/>
</dbReference>
<dbReference type="CDD" id="cd08646">
    <property type="entry name" value="FMT_core_Met-tRNA-FMT_N"/>
    <property type="match status" value="1"/>
</dbReference>
<dbReference type="NCBIfam" id="TIGR00460">
    <property type="entry name" value="fmt"/>
    <property type="match status" value="1"/>
</dbReference>
<dbReference type="CDD" id="cd08704">
    <property type="entry name" value="Met_tRNA_FMT_C"/>
    <property type="match status" value="1"/>
</dbReference>
<evidence type="ECO:0000256" key="6">
    <source>
        <dbReference type="ARBA" id="ARBA00022917"/>
    </source>
</evidence>
<dbReference type="SUPFAM" id="SSF50486">
    <property type="entry name" value="FMT C-terminal domain-like"/>
    <property type="match status" value="1"/>
</dbReference>
<dbReference type="InterPro" id="IPR002376">
    <property type="entry name" value="Formyl_transf_N"/>
</dbReference>
<keyword evidence="5 8" id="KW-0808">Transferase</keyword>
<dbReference type="Pfam" id="PF02911">
    <property type="entry name" value="Formyl_trans_C"/>
    <property type="match status" value="1"/>
</dbReference>
<dbReference type="PANTHER" id="PTHR11138:SF5">
    <property type="entry name" value="METHIONYL-TRNA FORMYLTRANSFERASE, MITOCHONDRIAL"/>
    <property type="match status" value="1"/>
</dbReference>
<evidence type="ECO:0000313" key="12">
    <source>
        <dbReference type="Proteomes" id="UP000838100"/>
    </source>
</evidence>
<dbReference type="Gene3D" id="3.10.25.10">
    <property type="entry name" value="Formyl transferase, C-terminal domain"/>
    <property type="match status" value="1"/>
</dbReference>
<evidence type="ECO:0000313" key="11">
    <source>
        <dbReference type="EMBL" id="CAH0993006.1"/>
    </source>
</evidence>
<feature type="domain" description="Formyl transferase C-terminal" evidence="10">
    <location>
        <begin position="213"/>
        <end position="310"/>
    </location>
</feature>
<name>A0ABM9AIH8_9GAMM</name>
<feature type="binding site" evidence="8">
    <location>
        <begin position="119"/>
        <end position="122"/>
    </location>
    <ligand>
        <name>(6S)-5,6,7,8-tetrahydrofolate</name>
        <dbReference type="ChEBI" id="CHEBI:57453"/>
    </ligand>
</feature>
<keyword evidence="6 8" id="KW-0648">Protein biosynthesis</keyword>
<dbReference type="InterPro" id="IPR041711">
    <property type="entry name" value="Met-tRNA-FMT_N"/>
</dbReference>
<dbReference type="InterPro" id="IPR005794">
    <property type="entry name" value="Fmt"/>
</dbReference>
<dbReference type="Gene3D" id="3.40.50.170">
    <property type="entry name" value="Formyl transferase, N-terminal domain"/>
    <property type="match status" value="1"/>
</dbReference>
<evidence type="ECO:0000256" key="2">
    <source>
        <dbReference type="ARBA" id="ARBA00010699"/>
    </source>
</evidence>
<evidence type="ECO:0000256" key="7">
    <source>
        <dbReference type="ARBA" id="ARBA00048558"/>
    </source>
</evidence>
<dbReference type="PANTHER" id="PTHR11138">
    <property type="entry name" value="METHIONYL-TRNA FORMYLTRANSFERASE"/>
    <property type="match status" value="1"/>
</dbReference>
<comment type="caution">
    <text evidence="11">The sequence shown here is derived from an EMBL/GenBank/DDBJ whole genome shotgun (WGS) entry which is preliminary data.</text>
</comment>
<feature type="domain" description="Formyl transferase N-terminal" evidence="9">
    <location>
        <begin position="12"/>
        <end position="188"/>
    </location>
</feature>
<comment type="catalytic activity">
    <reaction evidence="7 8">
        <text>L-methionyl-tRNA(fMet) + (6R)-10-formyltetrahydrofolate = N-formyl-L-methionyl-tRNA(fMet) + (6S)-5,6,7,8-tetrahydrofolate + H(+)</text>
        <dbReference type="Rhea" id="RHEA:24380"/>
        <dbReference type="Rhea" id="RHEA-COMP:9952"/>
        <dbReference type="Rhea" id="RHEA-COMP:9953"/>
        <dbReference type="ChEBI" id="CHEBI:15378"/>
        <dbReference type="ChEBI" id="CHEBI:57453"/>
        <dbReference type="ChEBI" id="CHEBI:78530"/>
        <dbReference type="ChEBI" id="CHEBI:78844"/>
        <dbReference type="ChEBI" id="CHEBI:195366"/>
        <dbReference type="EC" id="2.1.2.9"/>
    </reaction>
</comment>
<dbReference type="InterPro" id="IPR036477">
    <property type="entry name" value="Formyl_transf_N_sf"/>
</dbReference>
<keyword evidence="12" id="KW-1185">Reference proteome</keyword>
<dbReference type="InterPro" id="IPR005793">
    <property type="entry name" value="Formyl_trans_C"/>
</dbReference>
<dbReference type="InterPro" id="IPR044135">
    <property type="entry name" value="Met-tRNA-FMT_C"/>
</dbReference>